<evidence type="ECO:0000256" key="9">
    <source>
        <dbReference type="RuleBase" id="RU004468"/>
    </source>
</evidence>
<comment type="similarity">
    <text evidence="1 8">Belongs to the glycosyl hydrolase 1 family.</text>
</comment>
<gene>
    <name evidence="10" type="ORF">PTI45_02191</name>
</gene>
<dbReference type="Pfam" id="PF00232">
    <property type="entry name" value="Glyco_hydro_1"/>
    <property type="match status" value="1"/>
</dbReference>
<name>A0A1E3L4C2_9BACL</name>
<dbReference type="FunFam" id="3.20.20.80:FF:000004">
    <property type="entry name" value="Beta-glucosidase 6-phospho-beta-glucosidase"/>
    <property type="match status" value="1"/>
</dbReference>
<dbReference type="AlphaFoldDB" id="A0A1E3L4C2"/>
<evidence type="ECO:0000256" key="8">
    <source>
        <dbReference type="RuleBase" id="RU003690"/>
    </source>
</evidence>
<protein>
    <recommendedName>
        <fullName evidence="6">Amygdalase</fullName>
    </recommendedName>
    <alternativeName>
        <fullName evidence="4">Cellobiase</fullName>
    </alternativeName>
    <alternativeName>
        <fullName evidence="5">Gentiobiase</fullName>
    </alternativeName>
</protein>
<accession>A0A1E3L4C2</accession>
<dbReference type="GO" id="GO:0008422">
    <property type="term" value="F:beta-glucosidase activity"/>
    <property type="evidence" value="ECO:0007669"/>
    <property type="project" value="TreeGrafter"/>
</dbReference>
<evidence type="ECO:0000256" key="4">
    <source>
        <dbReference type="ARBA" id="ARBA00031448"/>
    </source>
</evidence>
<evidence type="ECO:0000256" key="1">
    <source>
        <dbReference type="ARBA" id="ARBA00010838"/>
    </source>
</evidence>
<dbReference type="GO" id="GO:0016052">
    <property type="term" value="P:carbohydrate catabolic process"/>
    <property type="evidence" value="ECO:0007669"/>
    <property type="project" value="TreeGrafter"/>
</dbReference>
<dbReference type="InterPro" id="IPR017853">
    <property type="entry name" value="GH"/>
</dbReference>
<dbReference type="Gene3D" id="3.20.20.80">
    <property type="entry name" value="Glycosidases"/>
    <property type="match status" value="1"/>
</dbReference>
<keyword evidence="2 9" id="KW-0378">Hydrolase</keyword>
<dbReference type="NCBIfam" id="NF007158">
    <property type="entry name" value="PRK09593.1"/>
    <property type="match status" value="1"/>
</dbReference>
<evidence type="ECO:0000256" key="2">
    <source>
        <dbReference type="ARBA" id="ARBA00022801"/>
    </source>
</evidence>
<dbReference type="STRING" id="1886670.PTI45_02191"/>
<evidence type="ECO:0000256" key="6">
    <source>
        <dbReference type="ARBA" id="ARBA00079432"/>
    </source>
</evidence>
<dbReference type="InterPro" id="IPR018120">
    <property type="entry name" value="Glyco_hydro_1_AS"/>
</dbReference>
<dbReference type="PRINTS" id="PR00131">
    <property type="entry name" value="GLHYDRLASE1"/>
</dbReference>
<dbReference type="RefSeq" id="WP_069327614.1">
    <property type="nucleotide sequence ID" value="NZ_MDER01000038.1"/>
</dbReference>
<reference evidence="10 11" key="1">
    <citation type="submission" date="2016-08" db="EMBL/GenBank/DDBJ databases">
        <title>Genome sequencing of Paenibacillus sp. TI45-13ar, isolated from Korean traditional nuruk.</title>
        <authorList>
            <person name="Kim S.-J."/>
        </authorList>
    </citation>
    <scope>NUCLEOTIDE SEQUENCE [LARGE SCALE GENOMIC DNA]</scope>
    <source>
        <strain evidence="10 11">TI45-13ar</strain>
    </source>
</reference>
<dbReference type="PATRIC" id="fig|1886670.3.peg.2231"/>
<keyword evidence="3 9" id="KW-0326">Glycosidase</keyword>
<dbReference type="PROSITE" id="PS00572">
    <property type="entry name" value="GLYCOSYL_HYDROL_F1_1"/>
    <property type="match status" value="1"/>
</dbReference>
<evidence type="ECO:0000256" key="5">
    <source>
        <dbReference type="ARBA" id="ARBA00032194"/>
    </source>
</evidence>
<keyword evidence="11" id="KW-1185">Reference proteome</keyword>
<dbReference type="InterPro" id="IPR001360">
    <property type="entry name" value="Glyco_hydro_1"/>
</dbReference>
<dbReference type="InterPro" id="IPR033132">
    <property type="entry name" value="GH_1_N_CS"/>
</dbReference>
<evidence type="ECO:0000313" key="10">
    <source>
        <dbReference type="EMBL" id="ODP28441.1"/>
    </source>
</evidence>
<dbReference type="PANTHER" id="PTHR10353:SF122">
    <property type="entry name" value="6-PHOSPHO-BETA-GLUCOSIDASE ASCB-RELATED"/>
    <property type="match status" value="1"/>
</dbReference>
<dbReference type="GO" id="GO:0005829">
    <property type="term" value="C:cytosol"/>
    <property type="evidence" value="ECO:0007669"/>
    <property type="project" value="TreeGrafter"/>
</dbReference>
<evidence type="ECO:0000256" key="3">
    <source>
        <dbReference type="ARBA" id="ARBA00023295"/>
    </source>
</evidence>
<comment type="caution">
    <text evidence="10">The sequence shown here is derived from an EMBL/GenBank/DDBJ whole genome shotgun (WGS) entry which is preliminary data.</text>
</comment>
<proteinExistence type="inferred from homology"/>
<dbReference type="Proteomes" id="UP000094578">
    <property type="component" value="Unassembled WGS sequence"/>
</dbReference>
<dbReference type="PROSITE" id="PS00653">
    <property type="entry name" value="GLYCOSYL_HYDROL_F1_2"/>
    <property type="match status" value="1"/>
</dbReference>
<dbReference type="PANTHER" id="PTHR10353">
    <property type="entry name" value="GLYCOSYL HYDROLASE"/>
    <property type="match status" value="1"/>
</dbReference>
<dbReference type="EMBL" id="MDER01000038">
    <property type="protein sequence ID" value="ODP28441.1"/>
    <property type="molecule type" value="Genomic_DNA"/>
</dbReference>
<sequence>MTTEHVFPKDFLWGGAIAANQAEGAFNVDGKGLSTADMVSYTKTKNYSDIASLMHRSSESIEKALQDPSAKGYPKRYGIDFYHHYKEDIALFAEMGFKVFRLSIAWTRIFPNGDDAQPNEQGLQHYEDLFNELRKYNIEPLVTLSHYEMPMNLVLKYGSWKNRAVIGFFERYAETVMTRYKDLVKYWLTFNEINTTIIEPFTGAGIITDREENSQQAAYQALHHQFIASSLVTKRAKEINPEFQIGCMLARMLHYPATSKPADMIQCQFDNQMNLMYTDVQVRGSYPPITKRFFAENDIQIQTEAEDEAILKKYTVDFISFSYYMTLISTVTPEDYGVTGGNLFSTVKNPYLEVTEWGWQLDPEGLRYALKEMYDRYQVPLFVVENGLGASDVLEADGTIIDDYRIEYFRQHLGQLKEAIQDGVDVMGYTSWGAIDIISASTSEMSKRYGFIYVDQDNEGQGTLKRFKKKSFDWYKKVIASNGEDLS</sequence>
<dbReference type="NCBIfam" id="NF007356">
    <property type="entry name" value="PRK09852.1"/>
    <property type="match status" value="1"/>
</dbReference>
<evidence type="ECO:0000313" key="11">
    <source>
        <dbReference type="Proteomes" id="UP000094578"/>
    </source>
</evidence>
<evidence type="ECO:0000256" key="7">
    <source>
        <dbReference type="PROSITE-ProRule" id="PRU10055"/>
    </source>
</evidence>
<organism evidence="10 11">
    <name type="scientific">Paenibacillus nuruki</name>
    <dbReference type="NCBI Taxonomy" id="1886670"/>
    <lineage>
        <taxon>Bacteria</taxon>
        <taxon>Bacillati</taxon>
        <taxon>Bacillota</taxon>
        <taxon>Bacilli</taxon>
        <taxon>Bacillales</taxon>
        <taxon>Paenibacillaceae</taxon>
        <taxon>Paenibacillus</taxon>
    </lineage>
</organism>
<dbReference type="SUPFAM" id="SSF51445">
    <property type="entry name" value="(Trans)glycosidases"/>
    <property type="match status" value="1"/>
</dbReference>
<feature type="active site" description="Nucleophile" evidence="7">
    <location>
        <position position="385"/>
    </location>
</feature>